<name>A0A841JI22_9SPHI</name>
<evidence type="ECO:0000313" key="2">
    <source>
        <dbReference type="Proteomes" id="UP000548326"/>
    </source>
</evidence>
<organism evidence="1 2">
    <name type="scientific">Mucilaginibacter lappiensis</name>
    <dbReference type="NCBI Taxonomy" id="354630"/>
    <lineage>
        <taxon>Bacteria</taxon>
        <taxon>Pseudomonadati</taxon>
        <taxon>Bacteroidota</taxon>
        <taxon>Sphingobacteriia</taxon>
        <taxon>Sphingobacteriales</taxon>
        <taxon>Sphingobacteriaceae</taxon>
        <taxon>Mucilaginibacter</taxon>
    </lineage>
</organism>
<evidence type="ECO:0000313" key="1">
    <source>
        <dbReference type="EMBL" id="MBB6130154.1"/>
    </source>
</evidence>
<dbReference type="Proteomes" id="UP000548326">
    <property type="component" value="Unassembled WGS sequence"/>
</dbReference>
<dbReference type="EMBL" id="JACHCA010000013">
    <property type="protein sequence ID" value="MBB6130154.1"/>
    <property type="molecule type" value="Genomic_DNA"/>
</dbReference>
<accession>A0A841JI22</accession>
<reference evidence="1 2" key="1">
    <citation type="submission" date="2020-08" db="EMBL/GenBank/DDBJ databases">
        <title>Genomic Encyclopedia of Type Strains, Phase IV (KMG-V): Genome sequencing to study the core and pangenomes of soil and plant-associated prokaryotes.</title>
        <authorList>
            <person name="Whitman W."/>
        </authorList>
    </citation>
    <scope>NUCLEOTIDE SEQUENCE [LARGE SCALE GENOMIC DNA]</scope>
    <source>
        <strain evidence="1 2">MP601</strain>
    </source>
</reference>
<gene>
    <name evidence="1" type="ORF">HDF22_004293</name>
</gene>
<sequence>MFINSIVTETIAATSTALTYSDLNRNQKQKFAHLRGIYEDEDTILKLTLLIEPRGENSWKSIYDKIAAIRRGDYKQQMYDDTLYENIVVGTEHSPDDIIKIVGSVRYDMDLPPYLSSLKRNCERDFFKLFVVETISTDAPFVDKETGEPKTKKVVVSYRPLFRLKPEE</sequence>
<protein>
    <submittedName>
        <fullName evidence="1">Uncharacterized protein</fullName>
    </submittedName>
</protein>
<comment type="caution">
    <text evidence="1">The sequence shown here is derived from an EMBL/GenBank/DDBJ whole genome shotgun (WGS) entry which is preliminary data.</text>
</comment>
<dbReference type="RefSeq" id="WP_183589053.1">
    <property type="nucleotide sequence ID" value="NZ_JACHCA010000013.1"/>
</dbReference>
<proteinExistence type="predicted"/>
<dbReference type="AlphaFoldDB" id="A0A841JI22"/>